<feature type="transmembrane region" description="Helical" evidence="9">
    <location>
        <begin position="31"/>
        <end position="59"/>
    </location>
</feature>
<dbReference type="SUPFAM" id="SSF69593">
    <property type="entry name" value="Glycerol-3-phosphate (1)-acyltransferase"/>
    <property type="match status" value="1"/>
</dbReference>
<keyword evidence="15" id="KW-1185">Reference proteome</keyword>
<dbReference type="Proteomes" id="UP001642409">
    <property type="component" value="Unassembled WGS sequence"/>
</dbReference>
<keyword evidence="7 9" id="KW-0472">Membrane</keyword>
<keyword evidence="6" id="KW-0443">Lipid metabolism</keyword>
<evidence type="ECO:0000256" key="2">
    <source>
        <dbReference type="ARBA" id="ARBA00008655"/>
    </source>
</evidence>
<keyword evidence="3" id="KW-0808">Transferase</keyword>
<evidence type="ECO:0000256" key="9">
    <source>
        <dbReference type="SAM" id="Phobius"/>
    </source>
</evidence>
<evidence type="ECO:0000256" key="3">
    <source>
        <dbReference type="ARBA" id="ARBA00022679"/>
    </source>
</evidence>
<dbReference type="GO" id="GO:0006629">
    <property type="term" value="P:lipid metabolic process"/>
    <property type="evidence" value="ECO:0007669"/>
    <property type="project" value="UniProtKB-KW"/>
</dbReference>
<organism evidence="11">
    <name type="scientific">Hexamita inflata</name>
    <dbReference type="NCBI Taxonomy" id="28002"/>
    <lineage>
        <taxon>Eukaryota</taxon>
        <taxon>Metamonada</taxon>
        <taxon>Diplomonadida</taxon>
        <taxon>Hexamitidae</taxon>
        <taxon>Hexamitinae</taxon>
        <taxon>Hexamita</taxon>
    </lineage>
</organism>
<evidence type="ECO:0000313" key="11">
    <source>
        <dbReference type="EMBL" id="CAI9913193.1"/>
    </source>
</evidence>
<sequence length="334" mass="38598">MAPEFPYKYKAVHPFLHLPPKFDIINSPMRFLSIVLGVVVAPVTMIAVALFYFICGLFLSLVEKTVSDHETPFTGFRKAFANAVIVLQWRLIIHVQRMFLVRVDKKKFNKDAHVLISNHQNMDDVAIHGIFHQPVYLARDDMIDAYGIGKVLRASRSFLVNQKTSNTHLHEQMKQRSKNDIIQIFPEGTVTAQHCVIRFKPGAFKLDQLVQPVAITYHTALPSEWLCEKGFKHIYDLACNLFSITTYKYLDVIENETPDQAGKRLAEALGVEYLPYTSNDWLYFSGKSDDLSKCTKEYLQDFGWMGQQKDYQEMCKLKKKNPLYYWDKKTLGVE</sequence>
<dbReference type="PANTHER" id="PTHR23063:SF52">
    <property type="entry name" value="LYSOPHOSPHATIDYLCHOLINE ACYLTRANSFERASE"/>
    <property type="match status" value="1"/>
</dbReference>
<evidence type="ECO:0000313" key="13">
    <source>
        <dbReference type="EMBL" id="CAL6101157.1"/>
    </source>
</evidence>
<dbReference type="EMBL" id="CATOUU010000396">
    <property type="protein sequence ID" value="CAI9928396.1"/>
    <property type="molecule type" value="Genomic_DNA"/>
</dbReference>
<evidence type="ECO:0000313" key="12">
    <source>
        <dbReference type="EMBL" id="CAI9928396.1"/>
    </source>
</evidence>
<keyword evidence="8 11" id="KW-0012">Acyltransferase</keyword>
<dbReference type="SMART" id="SM00563">
    <property type="entry name" value="PlsC"/>
    <property type="match status" value="1"/>
</dbReference>
<comment type="caution">
    <text evidence="11">The sequence shown here is derived from an EMBL/GenBank/DDBJ whole genome shotgun (WGS) entry which is preliminary data.</text>
</comment>
<accession>A0AA86N5G6</accession>
<proteinExistence type="inferred from homology"/>
<protein>
    <submittedName>
        <fullName evidence="11">Lysophosphatidylcholine acyltransferase/Lyso-PAF acetyltransferase</fullName>
    </submittedName>
    <submittedName>
        <fullName evidence="13">Lysophosphatidylcholine_acyltransferase/Lyso-PAF acetyltransferase</fullName>
    </submittedName>
</protein>
<dbReference type="EMBL" id="CAXDID020000540">
    <property type="protein sequence ID" value="CAL6101157.1"/>
    <property type="molecule type" value="Genomic_DNA"/>
</dbReference>
<keyword evidence="5 9" id="KW-1133">Transmembrane helix</keyword>
<evidence type="ECO:0000259" key="10">
    <source>
        <dbReference type="SMART" id="SM00563"/>
    </source>
</evidence>
<reference evidence="11" key="1">
    <citation type="submission" date="2023-06" db="EMBL/GenBank/DDBJ databases">
        <authorList>
            <person name="Kurt Z."/>
        </authorList>
    </citation>
    <scope>NUCLEOTIDE SEQUENCE</scope>
</reference>
<reference evidence="13 15" key="2">
    <citation type="submission" date="2024-07" db="EMBL/GenBank/DDBJ databases">
        <authorList>
            <person name="Akdeniz Z."/>
        </authorList>
    </citation>
    <scope>NUCLEOTIDE SEQUENCE [LARGE SCALE GENOMIC DNA]</scope>
</reference>
<gene>
    <name evidence="12" type="ORF">HINF_LOCUS16041</name>
    <name evidence="13" type="ORF">HINF_LOCUS70971</name>
    <name evidence="14" type="ORF">HINF_LOCUS73874</name>
    <name evidence="11" type="ORF">HINF_LOCUS838</name>
</gene>
<dbReference type="InterPro" id="IPR002123">
    <property type="entry name" value="Plipid/glycerol_acylTrfase"/>
</dbReference>
<evidence type="ECO:0000256" key="6">
    <source>
        <dbReference type="ARBA" id="ARBA00023098"/>
    </source>
</evidence>
<name>A0AA86N5G6_9EUKA</name>
<dbReference type="GO" id="GO:0016020">
    <property type="term" value="C:membrane"/>
    <property type="evidence" value="ECO:0007669"/>
    <property type="project" value="UniProtKB-SubCell"/>
</dbReference>
<feature type="domain" description="Phospholipid/glycerol acyltransferase" evidence="10">
    <location>
        <begin position="113"/>
        <end position="218"/>
    </location>
</feature>
<dbReference type="GO" id="GO:0016746">
    <property type="term" value="F:acyltransferase activity"/>
    <property type="evidence" value="ECO:0007669"/>
    <property type="project" value="UniProtKB-KW"/>
</dbReference>
<comment type="subcellular location">
    <subcellularLocation>
        <location evidence="1">Membrane</location>
    </subcellularLocation>
</comment>
<evidence type="ECO:0000256" key="8">
    <source>
        <dbReference type="ARBA" id="ARBA00023315"/>
    </source>
</evidence>
<dbReference type="AlphaFoldDB" id="A0AA86N5G6"/>
<keyword evidence="4 9" id="KW-0812">Transmembrane</keyword>
<dbReference type="EMBL" id="CAXDID020000614">
    <property type="protein sequence ID" value="CAL6106684.1"/>
    <property type="molecule type" value="Genomic_DNA"/>
</dbReference>
<dbReference type="Pfam" id="PF01553">
    <property type="entry name" value="Acyltransferase"/>
    <property type="match status" value="1"/>
</dbReference>
<evidence type="ECO:0000256" key="1">
    <source>
        <dbReference type="ARBA" id="ARBA00004370"/>
    </source>
</evidence>
<evidence type="ECO:0000256" key="4">
    <source>
        <dbReference type="ARBA" id="ARBA00022692"/>
    </source>
</evidence>
<evidence type="ECO:0000256" key="5">
    <source>
        <dbReference type="ARBA" id="ARBA00022989"/>
    </source>
</evidence>
<evidence type="ECO:0000313" key="15">
    <source>
        <dbReference type="Proteomes" id="UP001642409"/>
    </source>
</evidence>
<evidence type="ECO:0000313" key="14">
    <source>
        <dbReference type="EMBL" id="CAL6106684.1"/>
    </source>
</evidence>
<dbReference type="PANTHER" id="PTHR23063">
    <property type="entry name" value="PHOSPHOLIPID ACYLTRANSFERASE"/>
    <property type="match status" value="1"/>
</dbReference>
<comment type="similarity">
    <text evidence="2">Belongs to the 1-acyl-sn-glycerol-3-phosphate acyltransferase family.</text>
</comment>
<dbReference type="EMBL" id="CATOUU010000020">
    <property type="protein sequence ID" value="CAI9913193.1"/>
    <property type="molecule type" value="Genomic_DNA"/>
</dbReference>
<evidence type="ECO:0000256" key="7">
    <source>
        <dbReference type="ARBA" id="ARBA00023136"/>
    </source>
</evidence>